<dbReference type="OrthoDB" id="10608075at2759"/>
<protein>
    <submittedName>
        <fullName evidence="2">Uncharacterized protein</fullName>
    </submittedName>
</protein>
<sequence>MQRTWKEPWAQARYSSWDQSKPTAGNIFEAAAAQASSQPPKRDAGLTCQDPNANPNYNDTRKTKRKARAEAHASSKKQKITAEALQSTSSRWDKTEGFQPNALQPVFSATARPLTNVERWRMRGWTWPEAMFRVDENDETRMESPRGTTFPSLLSRKSHRRGKHSLE</sequence>
<evidence type="ECO:0000256" key="1">
    <source>
        <dbReference type="SAM" id="MobiDB-lite"/>
    </source>
</evidence>
<evidence type="ECO:0000313" key="3">
    <source>
        <dbReference type="Proteomes" id="UP000800096"/>
    </source>
</evidence>
<feature type="compositionally biased region" description="Basic residues" evidence="1">
    <location>
        <begin position="156"/>
        <end position="167"/>
    </location>
</feature>
<evidence type="ECO:0000313" key="2">
    <source>
        <dbReference type="EMBL" id="KAF1912196.1"/>
    </source>
</evidence>
<feature type="compositionally biased region" description="Polar residues" evidence="1">
    <location>
        <begin position="13"/>
        <end position="23"/>
    </location>
</feature>
<keyword evidence="3" id="KW-1185">Reference proteome</keyword>
<gene>
    <name evidence="2" type="ORF">BDU57DRAFT_82459</name>
</gene>
<feature type="compositionally biased region" description="Low complexity" evidence="1">
    <location>
        <begin position="30"/>
        <end position="39"/>
    </location>
</feature>
<proteinExistence type="predicted"/>
<reference evidence="2" key="1">
    <citation type="journal article" date="2020" name="Stud. Mycol.">
        <title>101 Dothideomycetes genomes: a test case for predicting lifestyles and emergence of pathogens.</title>
        <authorList>
            <person name="Haridas S."/>
            <person name="Albert R."/>
            <person name="Binder M."/>
            <person name="Bloem J."/>
            <person name="Labutti K."/>
            <person name="Salamov A."/>
            <person name="Andreopoulos B."/>
            <person name="Baker S."/>
            <person name="Barry K."/>
            <person name="Bills G."/>
            <person name="Bluhm B."/>
            <person name="Cannon C."/>
            <person name="Castanera R."/>
            <person name="Culley D."/>
            <person name="Daum C."/>
            <person name="Ezra D."/>
            <person name="Gonzalez J."/>
            <person name="Henrissat B."/>
            <person name="Kuo A."/>
            <person name="Liang C."/>
            <person name="Lipzen A."/>
            <person name="Lutzoni F."/>
            <person name="Magnuson J."/>
            <person name="Mondo S."/>
            <person name="Nolan M."/>
            <person name="Ohm R."/>
            <person name="Pangilinan J."/>
            <person name="Park H.-J."/>
            <person name="Ramirez L."/>
            <person name="Alfaro M."/>
            <person name="Sun H."/>
            <person name="Tritt A."/>
            <person name="Yoshinaga Y."/>
            <person name="Zwiers L.-H."/>
            <person name="Turgeon B."/>
            <person name="Goodwin S."/>
            <person name="Spatafora J."/>
            <person name="Crous P."/>
            <person name="Grigoriev I."/>
        </authorList>
    </citation>
    <scope>NUCLEOTIDE SEQUENCE</scope>
    <source>
        <strain evidence="2">HMLAC05119</strain>
    </source>
</reference>
<dbReference type="EMBL" id="ML979141">
    <property type="protein sequence ID" value="KAF1912196.1"/>
    <property type="molecule type" value="Genomic_DNA"/>
</dbReference>
<feature type="region of interest" description="Disordered" evidence="1">
    <location>
        <begin position="136"/>
        <end position="167"/>
    </location>
</feature>
<feature type="compositionally biased region" description="Polar residues" evidence="1">
    <location>
        <begin position="49"/>
        <end position="58"/>
    </location>
</feature>
<name>A0A6A5QBN0_AMPQU</name>
<feature type="region of interest" description="Disordered" evidence="1">
    <location>
        <begin position="1"/>
        <end position="99"/>
    </location>
</feature>
<dbReference type="AlphaFoldDB" id="A0A6A5QBN0"/>
<dbReference type="Proteomes" id="UP000800096">
    <property type="component" value="Unassembled WGS sequence"/>
</dbReference>
<organism evidence="2 3">
    <name type="scientific">Ampelomyces quisqualis</name>
    <name type="common">Powdery mildew agent</name>
    <dbReference type="NCBI Taxonomy" id="50730"/>
    <lineage>
        <taxon>Eukaryota</taxon>
        <taxon>Fungi</taxon>
        <taxon>Dikarya</taxon>
        <taxon>Ascomycota</taxon>
        <taxon>Pezizomycotina</taxon>
        <taxon>Dothideomycetes</taxon>
        <taxon>Pleosporomycetidae</taxon>
        <taxon>Pleosporales</taxon>
        <taxon>Pleosporineae</taxon>
        <taxon>Phaeosphaeriaceae</taxon>
        <taxon>Ampelomyces</taxon>
    </lineage>
</organism>
<accession>A0A6A5QBN0</accession>